<dbReference type="PhylomeDB" id="T1IPB9"/>
<dbReference type="EMBL" id="JH431254">
    <property type="status" value="NOT_ANNOTATED_CDS"/>
    <property type="molecule type" value="Genomic_DNA"/>
</dbReference>
<evidence type="ECO:0008006" key="3">
    <source>
        <dbReference type="Google" id="ProtNLM"/>
    </source>
</evidence>
<evidence type="ECO:0000313" key="2">
    <source>
        <dbReference type="Proteomes" id="UP000014500"/>
    </source>
</evidence>
<dbReference type="STRING" id="126957.T1IPB9"/>
<reference evidence="1" key="2">
    <citation type="submission" date="2015-02" db="UniProtKB">
        <authorList>
            <consortium name="EnsemblMetazoa"/>
        </authorList>
    </citation>
    <scope>IDENTIFICATION</scope>
</reference>
<dbReference type="Proteomes" id="UP000014500">
    <property type="component" value="Unassembled WGS sequence"/>
</dbReference>
<dbReference type="EnsemblMetazoa" id="SMAR002868-RA">
    <property type="protein sequence ID" value="SMAR002868-PA"/>
    <property type="gene ID" value="SMAR002868"/>
</dbReference>
<organism evidence="1 2">
    <name type="scientific">Strigamia maritima</name>
    <name type="common">European centipede</name>
    <name type="synonym">Geophilus maritimus</name>
    <dbReference type="NCBI Taxonomy" id="126957"/>
    <lineage>
        <taxon>Eukaryota</taxon>
        <taxon>Metazoa</taxon>
        <taxon>Ecdysozoa</taxon>
        <taxon>Arthropoda</taxon>
        <taxon>Myriapoda</taxon>
        <taxon>Chilopoda</taxon>
        <taxon>Pleurostigmophora</taxon>
        <taxon>Geophilomorpha</taxon>
        <taxon>Linotaeniidae</taxon>
        <taxon>Strigamia</taxon>
    </lineage>
</organism>
<evidence type="ECO:0000313" key="1">
    <source>
        <dbReference type="EnsemblMetazoa" id="SMAR002868-PA"/>
    </source>
</evidence>
<keyword evidence="2" id="KW-1185">Reference proteome</keyword>
<accession>T1IPB9</accession>
<protein>
    <recommendedName>
        <fullName evidence="3">GDNF/GAS1 domain-containing protein</fullName>
    </recommendedName>
</protein>
<dbReference type="InterPro" id="IPR037193">
    <property type="entry name" value="GDNF_alpha"/>
</dbReference>
<dbReference type="HOGENOM" id="CLU_848147_0_0_1"/>
<dbReference type="AlphaFoldDB" id="T1IPB9"/>
<name>T1IPB9_STRMM</name>
<dbReference type="eggNOG" id="ENOG502QVX5">
    <property type="taxonomic scope" value="Eukaryota"/>
</dbReference>
<proteinExistence type="predicted"/>
<sequence length="328" mass="36919">MLQKTPTPTEPNPLNCHKAPPDKSSWIRSNQVIAFFPLRWRMDRFISACAVDQTTIQCRGPLDDCRIALINILGTPLRTNCACSGNDFSLLYSCIDWQRLIWLNPCVVQAQKEYHEMKMITPPPLTTKPTPKTPVISVNLDHSHSSTGTKSTATTNGPHPTPMHWIPTIKPTPPDTGVYLFLGYSKVEEASVKNFTNMTISNSVHDLQKLLESQEKACRMMITQQIEDNVIIQVYLIDFNAERQNNSITPEMVMREEEICAGPLQNLTRMINRRDPAVHNHVAMSILKQATVDVHAHKFQGASAVAEPLSGSLFVFMILVQLLLRRPP</sequence>
<dbReference type="SUPFAM" id="SSF110035">
    <property type="entry name" value="GDNF receptor-like"/>
    <property type="match status" value="1"/>
</dbReference>
<reference evidence="2" key="1">
    <citation type="submission" date="2011-05" db="EMBL/GenBank/DDBJ databases">
        <authorList>
            <person name="Richards S.R."/>
            <person name="Qu J."/>
            <person name="Jiang H."/>
            <person name="Jhangiani S.N."/>
            <person name="Agravi P."/>
            <person name="Goodspeed R."/>
            <person name="Gross S."/>
            <person name="Mandapat C."/>
            <person name="Jackson L."/>
            <person name="Mathew T."/>
            <person name="Pu L."/>
            <person name="Thornton R."/>
            <person name="Saada N."/>
            <person name="Wilczek-Boney K.B."/>
            <person name="Lee S."/>
            <person name="Kovar C."/>
            <person name="Wu Y."/>
            <person name="Scherer S.E."/>
            <person name="Worley K.C."/>
            <person name="Muzny D.M."/>
            <person name="Gibbs R."/>
        </authorList>
    </citation>
    <scope>NUCLEOTIDE SEQUENCE</scope>
    <source>
        <strain evidence="2">Brora</strain>
    </source>
</reference>